<dbReference type="AlphaFoldDB" id="A0A6M0K5Z9"/>
<proteinExistence type="predicted"/>
<dbReference type="GO" id="GO:0008233">
    <property type="term" value="F:peptidase activity"/>
    <property type="evidence" value="ECO:0007669"/>
    <property type="project" value="UniProtKB-KW"/>
</dbReference>
<dbReference type="Pfam" id="PF06037">
    <property type="entry name" value="DUF922"/>
    <property type="match status" value="1"/>
</dbReference>
<sequence length="168" mass="19099">MTITVAPNPRTLQWRNFREVPSLPDEDAHIDINFSVPNRPFRNVNGRFRMADTFQIGVAPVATVRRGASQTAALLAHEQGHYDIGILVAHAMARDFMALEADTVGALSTAIRDCFNRHRETLMRPVQQKYDRDTNHSQNATQQQRWEGLIRRCMGSTPTCDRLDNLQL</sequence>
<keyword evidence="2" id="KW-1185">Reference proteome</keyword>
<name>A0A6M0K5Z9_9GAMM</name>
<dbReference type="InterPro" id="IPR010321">
    <property type="entry name" value="DUF922"/>
</dbReference>
<dbReference type="GO" id="GO:0006508">
    <property type="term" value="P:proteolysis"/>
    <property type="evidence" value="ECO:0007669"/>
    <property type="project" value="UniProtKB-KW"/>
</dbReference>
<evidence type="ECO:0000313" key="1">
    <source>
        <dbReference type="EMBL" id="NEV64859.1"/>
    </source>
</evidence>
<reference evidence="1 2" key="1">
    <citation type="submission" date="2020-02" db="EMBL/GenBank/DDBJ databases">
        <title>Genome sequences of Thiorhodococcus mannitoliphagus and Thiorhodococcus minor, purple sulfur photosynthetic bacteria in the gammaproteobacterial family, Chromatiaceae.</title>
        <authorList>
            <person name="Aviles F.A."/>
            <person name="Meyer T.E."/>
            <person name="Kyndt J.A."/>
        </authorList>
    </citation>
    <scope>NUCLEOTIDE SEQUENCE [LARGE SCALE GENOMIC DNA]</scope>
    <source>
        <strain evidence="1 2">DSM 11518</strain>
    </source>
</reference>
<dbReference type="RefSeq" id="WP_164456024.1">
    <property type="nucleotide sequence ID" value="NZ_JAAIJQ010000117.1"/>
</dbReference>
<protein>
    <submittedName>
        <fullName evidence="1">DUF922 domain-containing Zn-dependent protease</fullName>
    </submittedName>
</protein>
<accession>A0A6M0K5Z9</accession>
<gene>
    <name evidence="1" type="ORF">G3446_23825</name>
</gene>
<keyword evidence="1" id="KW-0378">Hydrolase</keyword>
<evidence type="ECO:0000313" key="2">
    <source>
        <dbReference type="Proteomes" id="UP000483379"/>
    </source>
</evidence>
<dbReference type="Proteomes" id="UP000483379">
    <property type="component" value="Unassembled WGS sequence"/>
</dbReference>
<comment type="caution">
    <text evidence="1">The sequence shown here is derived from an EMBL/GenBank/DDBJ whole genome shotgun (WGS) entry which is preliminary data.</text>
</comment>
<keyword evidence="1" id="KW-0645">Protease</keyword>
<dbReference type="EMBL" id="JAAIJQ010000117">
    <property type="protein sequence ID" value="NEV64859.1"/>
    <property type="molecule type" value="Genomic_DNA"/>
</dbReference>
<organism evidence="1 2">
    <name type="scientific">Thiorhodococcus minor</name>
    <dbReference type="NCBI Taxonomy" id="57489"/>
    <lineage>
        <taxon>Bacteria</taxon>
        <taxon>Pseudomonadati</taxon>
        <taxon>Pseudomonadota</taxon>
        <taxon>Gammaproteobacteria</taxon>
        <taxon>Chromatiales</taxon>
        <taxon>Chromatiaceae</taxon>
        <taxon>Thiorhodococcus</taxon>
    </lineage>
</organism>